<comment type="caution">
    <text evidence="1">The sequence shown here is derived from an EMBL/GenBank/DDBJ whole genome shotgun (WGS) entry which is preliminary data.</text>
</comment>
<protein>
    <recommendedName>
        <fullName evidence="3">GrpB family protein</fullName>
    </recommendedName>
</protein>
<sequence>MQKRTYSVEPYNPIWVSKFGEIKAMLQKVFASKALSIEHIGSTSIPHMSAKPVIDVLVVVSRMEPFVKEKEEMGRYGYQSADNYIAPDTVIFFKTEMGDRKIENIHICVKDSPKAVQFITTRDFLRAHPERAKQYSDLKEKLNKKFPDDYPAYRKAKQSFLGETERLTQKWLKQD</sequence>
<dbReference type="Pfam" id="PF04229">
    <property type="entry name" value="GrpB"/>
    <property type="match status" value="1"/>
</dbReference>
<dbReference type="PANTHER" id="PTHR34822">
    <property type="entry name" value="GRPB DOMAIN PROTEIN (AFU_ORTHOLOGUE AFUA_1G01530)"/>
    <property type="match status" value="1"/>
</dbReference>
<dbReference type="STRING" id="1802301.A2664_02100"/>
<organism evidence="1 2">
    <name type="scientific">Candidatus Taylorbacteria bacterium RIFCSPHIGHO2_01_FULL_46_22b</name>
    <dbReference type="NCBI Taxonomy" id="1802301"/>
    <lineage>
        <taxon>Bacteria</taxon>
        <taxon>Candidatus Tayloriibacteriota</taxon>
    </lineage>
</organism>
<dbReference type="Proteomes" id="UP000178873">
    <property type="component" value="Unassembled WGS sequence"/>
</dbReference>
<dbReference type="InterPro" id="IPR007344">
    <property type="entry name" value="GrpB/CoaE"/>
</dbReference>
<evidence type="ECO:0000313" key="1">
    <source>
        <dbReference type="EMBL" id="OHA18240.1"/>
    </source>
</evidence>
<dbReference type="PANTHER" id="PTHR34822:SF1">
    <property type="entry name" value="GRPB FAMILY PROTEIN"/>
    <property type="match status" value="1"/>
</dbReference>
<dbReference type="AlphaFoldDB" id="A0A1G2M2W9"/>
<name>A0A1G2M2W9_9BACT</name>
<accession>A0A1G2M2W9</accession>
<dbReference type="SUPFAM" id="SSF81301">
    <property type="entry name" value="Nucleotidyltransferase"/>
    <property type="match status" value="1"/>
</dbReference>
<evidence type="ECO:0008006" key="3">
    <source>
        <dbReference type="Google" id="ProtNLM"/>
    </source>
</evidence>
<reference evidence="1 2" key="1">
    <citation type="journal article" date="2016" name="Nat. Commun.">
        <title>Thousands of microbial genomes shed light on interconnected biogeochemical processes in an aquifer system.</title>
        <authorList>
            <person name="Anantharaman K."/>
            <person name="Brown C.T."/>
            <person name="Hug L.A."/>
            <person name="Sharon I."/>
            <person name="Castelle C.J."/>
            <person name="Probst A.J."/>
            <person name="Thomas B.C."/>
            <person name="Singh A."/>
            <person name="Wilkins M.J."/>
            <person name="Karaoz U."/>
            <person name="Brodie E.L."/>
            <person name="Williams K.H."/>
            <person name="Hubbard S.S."/>
            <person name="Banfield J.F."/>
        </authorList>
    </citation>
    <scope>NUCLEOTIDE SEQUENCE [LARGE SCALE GENOMIC DNA]</scope>
</reference>
<evidence type="ECO:0000313" key="2">
    <source>
        <dbReference type="Proteomes" id="UP000178873"/>
    </source>
</evidence>
<dbReference type="EMBL" id="MHRF01000007">
    <property type="protein sequence ID" value="OHA18240.1"/>
    <property type="molecule type" value="Genomic_DNA"/>
</dbReference>
<gene>
    <name evidence="1" type="ORF">A2664_02100</name>
</gene>
<proteinExistence type="predicted"/>
<dbReference type="InterPro" id="IPR043519">
    <property type="entry name" value="NT_sf"/>
</dbReference>
<dbReference type="Gene3D" id="3.30.460.10">
    <property type="entry name" value="Beta Polymerase, domain 2"/>
    <property type="match status" value="1"/>
</dbReference>